<dbReference type="FunFam" id="1.10.150.570:FF:000001">
    <property type="entry name" value="tRNA uridine 5-carboxymethylaminomethyl modification enzyme MnmG"/>
    <property type="match status" value="1"/>
</dbReference>
<dbReference type="Gene3D" id="3.50.50.60">
    <property type="entry name" value="FAD/NAD(P)-binding domain"/>
    <property type="match status" value="2"/>
</dbReference>
<dbReference type="InterPro" id="IPR040131">
    <property type="entry name" value="MnmG_N"/>
</dbReference>
<dbReference type="InterPro" id="IPR026904">
    <property type="entry name" value="MnmG_C"/>
</dbReference>
<dbReference type="GO" id="GO:0005739">
    <property type="term" value="C:mitochondrion"/>
    <property type="evidence" value="ECO:0007669"/>
    <property type="project" value="GOC"/>
</dbReference>
<keyword evidence="3" id="KW-0285">Flavoprotein</keyword>
<dbReference type="Gene3D" id="1.10.150.570">
    <property type="entry name" value="GidA associated domain, C-terminal subdomain"/>
    <property type="match status" value="1"/>
</dbReference>
<reference evidence="8" key="1">
    <citation type="submission" date="2022-10" db="EMBL/GenBank/DDBJ databases">
        <authorList>
            <person name="Byrne P K."/>
        </authorList>
    </citation>
    <scope>NUCLEOTIDE SEQUENCE</scope>
    <source>
        <strain evidence="8">CBS7001</strain>
    </source>
</reference>
<comment type="similarity">
    <text evidence="2">Belongs to the MnmG family.</text>
</comment>
<dbReference type="PANTHER" id="PTHR11806:SF0">
    <property type="entry name" value="PROTEIN MTO1 HOMOLOG, MITOCHONDRIAL"/>
    <property type="match status" value="1"/>
</dbReference>
<dbReference type="GO" id="GO:0050660">
    <property type="term" value="F:flavin adenine dinucleotide binding"/>
    <property type="evidence" value="ECO:0007669"/>
    <property type="project" value="InterPro"/>
</dbReference>
<feature type="domain" description="tRNA uridine 5-carboxymethylaminomethyl modification enzyme C-terminal subdomain" evidence="7">
    <location>
        <begin position="591"/>
        <end position="662"/>
    </location>
</feature>
<sequence length="673" mass="74359">MLRVTALTLPRSLVLSQSLRRPLTISSLASFQPKTTTQVVVIGAGHAGCEAAAASSRAGAHTTLITPSLTAIGTCSCNPSIGGVGKGILVKEIDALDGLMGKITDLAGVQFKMLNRSKGPAVWGPRAQIDRELYKTYMQRELFNKEAHPNLSLLQNKVADLVLYDPGTGHKVIKGVVLDDGTQVGADQVVITTGTFLSAEIHIGNKRIPAGRIGEQPTYGISNTLQNEAGFQLGRLKTGTPARLVKESIDFSALEIQKGDAVPIPMSFMNETVLVEPSKQLDCFGTQTTPQMHDFLRDNLHQSIHIQDTTIKGPRYCPSIEAKIVRFPDRSTHKIWLEPEGFDSHVIYPNGISNSMPEDVQLQMMRLIPGLADVEILQPAYGVEYDYVDPRQLKPSLETKLVEGLFLAGQINGTTGYEEAAAQGIIAGINAGLSSRPPSLQREQLILQRSQAYIGVLIDDLINNGVIEPYRMFTSRSEFRISVRADNADFRLTPLGAQLGIVSPARLDQHSRDRQLYDETIRVLQSFKLSSQKWSSLLHTNIAPQAENRSAWELFRFKGMDLHRLCECVPELPIDVHAIPAHIVTKINVQGKYEPYIVKQNQFVKAFQADENMLLPQDYDYRQIPTLSTECKLLLNRVRPLTIGQARRIQGITAAALFELYRVARKSAIQPCK</sequence>
<dbReference type="FunFam" id="3.50.50.60:FF:000002">
    <property type="entry name" value="tRNA uridine 5-carboxymethylaminomethyl modification enzyme MnmG"/>
    <property type="match status" value="1"/>
</dbReference>
<dbReference type="Pfam" id="PF01134">
    <property type="entry name" value="GIDA"/>
    <property type="match status" value="1"/>
</dbReference>
<dbReference type="HAMAP" id="MF_00129">
    <property type="entry name" value="MnmG_GidA"/>
    <property type="match status" value="1"/>
</dbReference>
<dbReference type="Proteomes" id="UP001162090">
    <property type="component" value="Chromosome 7"/>
</dbReference>
<dbReference type="InterPro" id="IPR047001">
    <property type="entry name" value="MnmG_C_subdom"/>
</dbReference>
<evidence type="ECO:0000256" key="5">
    <source>
        <dbReference type="ARBA" id="ARBA00022827"/>
    </source>
</evidence>
<evidence type="ECO:0000259" key="7">
    <source>
        <dbReference type="SMART" id="SM01228"/>
    </source>
</evidence>
<dbReference type="AlphaFoldDB" id="A0AA35JJC8"/>
<evidence type="ECO:0000256" key="2">
    <source>
        <dbReference type="ARBA" id="ARBA00007653"/>
    </source>
</evidence>
<dbReference type="InterPro" id="IPR044920">
    <property type="entry name" value="MnmG_C_subdom_sf"/>
</dbReference>
<comment type="function">
    <text evidence="6">Component of the MSS1-MTO1 complex that catalyzes the 5-carboxymethylaminomethyluridine (cmnm(5)U) modification at the 34th wobble position (U34) of mitochondrial tRNAs.</text>
</comment>
<dbReference type="PROSITE" id="PS01281">
    <property type="entry name" value="GIDA_2"/>
    <property type="match status" value="1"/>
</dbReference>
<dbReference type="FunFam" id="3.50.50.60:FF:000145">
    <property type="entry name" value="tRNA uridine 5-carboxymethylaminomethyl modification enzyme"/>
    <property type="match status" value="1"/>
</dbReference>
<evidence type="ECO:0000313" key="9">
    <source>
        <dbReference type="Proteomes" id="UP001162090"/>
    </source>
</evidence>
<evidence type="ECO:0000256" key="3">
    <source>
        <dbReference type="ARBA" id="ARBA00022630"/>
    </source>
</evidence>
<dbReference type="InterPro" id="IPR004416">
    <property type="entry name" value="MnmG"/>
</dbReference>
<dbReference type="Pfam" id="PF21680">
    <property type="entry name" value="GIDA_C_1st"/>
    <property type="match status" value="1"/>
</dbReference>
<evidence type="ECO:0000256" key="6">
    <source>
        <dbReference type="ARBA" id="ARBA00054993"/>
    </source>
</evidence>
<dbReference type="Pfam" id="PF13932">
    <property type="entry name" value="SAM_GIDA_C"/>
    <property type="match status" value="1"/>
</dbReference>
<evidence type="ECO:0000313" key="8">
    <source>
        <dbReference type="EMBL" id="CAI4061778.1"/>
    </source>
</evidence>
<dbReference type="NCBIfam" id="TIGR00136">
    <property type="entry name" value="mnmG_gidA"/>
    <property type="match status" value="1"/>
</dbReference>
<dbReference type="GO" id="GO:0070899">
    <property type="term" value="P:mitochondrial tRNA wobble uridine modification"/>
    <property type="evidence" value="ECO:0007669"/>
    <property type="project" value="UniProtKB-ARBA"/>
</dbReference>
<comment type="cofactor">
    <cofactor evidence="1">
        <name>FAD</name>
        <dbReference type="ChEBI" id="CHEBI:57692"/>
    </cofactor>
</comment>
<dbReference type="InterPro" id="IPR049312">
    <property type="entry name" value="GIDA_C_N"/>
</dbReference>
<keyword evidence="5" id="KW-0274">FAD</keyword>
<dbReference type="InterPro" id="IPR020595">
    <property type="entry name" value="MnmG-rel_CS"/>
</dbReference>
<dbReference type="GO" id="GO:0030488">
    <property type="term" value="P:tRNA methylation"/>
    <property type="evidence" value="ECO:0007669"/>
    <property type="project" value="TreeGrafter"/>
</dbReference>
<dbReference type="InterPro" id="IPR002218">
    <property type="entry name" value="MnmG-rel"/>
</dbReference>
<dbReference type="PROSITE" id="PS01280">
    <property type="entry name" value="GIDA_1"/>
    <property type="match status" value="1"/>
</dbReference>
<dbReference type="InterPro" id="IPR036188">
    <property type="entry name" value="FAD/NAD-bd_sf"/>
</dbReference>
<evidence type="ECO:0000256" key="1">
    <source>
        <dbReference type="ARBA" id="ARBA00001974"/>
    </source>
</evidence>
<dbReference type="SUPFAM" id="SSF51905">
    <property type="entry name" value="FAD/NAD(P)-binding domain"/>
    <property type="match status" value="1"/>
</dbReference>
<gene>
    <name evidence="8" type="primary">SUVC07G0210</name>
    <name evidence="8" type="ORF">SUVC_07G0210</name>
</gene>
<dbReference type="EMBL" id="OX365918">
    <property type="protein sequence ID" value="CAI4061778.1"/>
    <property type="molecule type" value="Genomic_DNA"/>
</dbReference>
<dbReference type="PANTHER" id="PTHR11806">
    <property type="entry name" value="GLUCOSE INHIBITED DIVISION PROTEIN A"/>
    <property type="match status" value="1"/>
</dbReference>
<proteinExistence type="inferred from homology"/>
<dbReference type="SMART" id="SM01228">
    <property type="entry name" value="GIDA_assoc_3"/>
    <property type="match status" value="1"/>
</dbReference>
<organism evidence="8 9">
    <name type="scientific">Saccharomyces uvarum</name>
    <name type="common">Yeast</name>
    <name type="synonym">Saccharomyces bayanus var. uvarum</name>
    <dbReference type="NCBI Taxonomy" id="230603"/>
    <lineage>
        <taxon>Eukaryota</taxon>
        <taxon>Fungi</taxon>
        <taxon>Dikarya</taxon>
        <taxon>Ascomycota</taxon>
        <taxon>Saccharomycotina</taxon>
        <taxon>Saccharomycetes</taxon>
        <taxon>Saccharomycetales</taxon>
        <taxon>Saccharomycetaceae</taxon>
        <taxon>Saccharomyces</taxon>
    </lineage>
</organism>
<keyword evidence="4" id="KW-0819">tRNA processing</keyword>
<name>A0AA35JJC8_SACUV</name>
<protein>
    <recommendedName>
        <fullName evidence="7">tRNA uridine 5-carboxymethylaminomethyl modification enzyme C-terminal subdomain domain-containing protein</fullName>
    </recommendedName>
</protein>
<accession>A0AA35JJC8</accession>
<evidence type="ECO:0000256" key="4">
    <source>
        <dbReference type="ARBA" id="ARBA00022694"/>
    </source>
</evidence>